<dbReference type="Proteomes" id="UP000219338">
    <property type="component" value="Unassembled WGS sequence"/>
</dbReference>
<dbReference type="EMBL" id="FUEG01000012">
    <property type="protein sequence ID" value="SJL10673.1"/>
    <property type="molecule type" value="Genomic_DNA"/>
</dbReference>
<protein>
    <submittedName>
        <fullName evidence="1">Uncharacterized protein</fullName>
    </submittedName>
</protein>
<evidence type="ECO:0000313" key="2">
    <source>
        <dbReference type="Proteomes" id="UP000219338"/>
    </source>
</evidence>
<gene>
    <name evidence="1" type="ORF">ARMOST_14064</name>
</gene>
<accession>A0A284RPK6</accession>
<dbReference type="AlphaFoldDB" id="A0A284RPK6"/>
<reference evidence="2" key="1">
    <citation type="journal article" date="2017" name="Nat. Ecol. Evol.">
        <title>Genome expansion and lineage-specific genetic innovations in the forest pathogenic fungi Armillaria.</title>
        <authorList>
            <person name="Sipos G."/>
            <person name="Prasanna A.N."/>
            <person name="Walter M.C."/>
            <person name="O'Connor E."/>
            <person name="Balint B."/>
            <person name="Krizsan K."/>
            <person name="Kiss B."/>
            <person name="Hess J."/>
            <person name="Varga T."/>
            <person name="Slot J."/>
            <person name="Riley R."/>
            <person name="Boka B."/>
            <person name="Rigling D."/>
            <person name="Barry K."/>
            <person name="Lee J."/>
            <person name="Mihaltcheva S."/>
            <person name="LaButti K."/>
            <person name="Lipzen A."/>
            <person name="Waldron R."/>
            <person name="Moloney N.M."/>
            <person name="Sperisen C."/>
            <person name="Kredics L."/>
            <person name="Vagvoelgyi C."/>
            <person name="Patrignani A."/>
            <person name="Fitzpatrick D."/>
            <person name="Nagy I."/>
            <person name="Doyle S."/>
            <person name="Anderson J.B."/>
            <person name="Grigoriev I.V."/>
            <person name="Gueldener U."/>
            <person name="Muensterkoetter M."/>
            <person name="Nagy L.G."/>
        </authorList>
    </citation>
    <scope>NUCLEOTIDE SEQUENCE [LARGE SCALE GENOMIC DNA]</scope>
    <source>
        <strain evidence="2">C18/9</strain>
    </source>
</reference>
<proteinExistence type="predicted"/>
<name>A0A284RPK6_ARMOS</name>
<evidence type="ECO:0000313" key="1">
    <source>
        <dbReference type="EMBL" id="SJL10673.1"/>
    </source>
</evidence>
<keyword evidence="2" id="KW-1185">Reference proteome</keyword>
<sequence>MTSSSVQQTSDPRCNLYDSPVWQYYVYGVDYRGINTSIDHSAHPDDRIVVDKDDATELSPWLHLPPPQFPSSVLLIFTRRSILTFPIIIK</sequence>
<organism evidence="1 2">
    <name type="scientific">Armillaria ostoyae</name>
    <name type="common">Armillaria root rot fungus</name>
    <dbReference type="NCBI Taxonomy" id="47428"/>
    <lineage>
        <taxon>Eukaryota</taxon>
        <taxon>Fungi</taxon>
        <taxon>Dikarya</taxon>
        <taxon>Basidiomycota</taxon>
        <taxon>Agaricomycotina</taxon>
        <taxon>Agaricomycetes</taxon>
        <taxon>Agaricomycetidae</taxon>
        <taxon>Agaricales</taxon>
        <taxon>Marasmiineae</taxon>
        <taxon>Physalacriaceae</taxon>
        <taxon>Armillaria</taxon>
    </lineage>
</organism>